<evidence type="ECO:0000313" key="1">
    <source>
        <dbReference type="EMBL" id="EFX72816.1"/>
    </source>
</evidence>
<keyword evidence="2" id="KW-1185">Reference proteome</keyword>
<accession>E9H608</accession>
<evidence type="ECO:0008006" key="3">
    <source>
        <dbReference type="Google" id="ProtNLM"/>
    </source>
</evidence>
<protein>
    <recommendedName>
        <fullName evidence="3">MULE transposase domain-containing protein</fullName>
    </recommendedName>
</protein>
<proteinExistence type="predicted"/>
<sequence length="67" mass="8178">MTRRRAIDYAALFHKLKEIVPLPRVQRIVTDFERAIFVADQKHFEYFTHFGCNFHWCRAIIKKIRDL</sequence>
<dbReference type="Proteomes" id="UP000000305">
    <property type="component" value="Unassembled WGS sequence"/>
</dbReference>
<dbReference type="EMBL" id="GL732595">
    <property type="protein sequence ID" value="EFX72816.1"/>
    <property type="molecule type" value="Genomic_DNA"/>
</dbReference>
<evidence type="ECO:0000313" key="2">
    <source>
        <dbReference type="Proteomes" id="UP000000305"/>
    </source>
</evidence>
<name>E9H608_DAPPU</name>
<dbReference type="AlphaFoldDB" id="E9H608"/>
<organism evidence="1 2">
    <name type="scientific">Daphnia pulex</name>
    <name type="common">Water flea</name>
    <dbReference type="NCBI Taxonomy" id="6669"/>
    <lineage>
        <taxon>Eukaryota</taxon>
        <taxon>Metazoa</taxon>
        <taxon>Ecdysozoa</taxon>
        <taxon>Arthropoda</taxon>
        <taxon>Crustacea</taxon>
        <taxon>Branchiopoda</taxon>
        <taxon>Diplostraca</taxon>
        <taxon>Cladocera</taxon>
        <taxon>Anomopoda</taxon>
        <taxon>Daphniidae</taxon>
        <taxon>Daphnia</taxon>
    </lineage>
</organism>
<dbReference type="HOGENOM" id="CLU_2815060_0_0_1"/>
<gene>
    <name evidence="1" type="ORF">DAPPUDRAFT_325870</name>
</gene>
<reference evidence="1 2" key="1">
    <citation type="journal article" date="2011" name="Science">
        <title>The ecoresponsive genome of Daphnia pulex.</title>
        <authorList>
            <person name="Colbourne J.K."/>
            <person name="Pfrender M.E."/>
            <person name="Gilbert D."/>
            <person name="Thomas W.K."/>
            <person name="Tucker A."/>
            <person name="Oakley T.H."/>
            <person name="Tokishita S."/>
            <person name="Aerts A."/>
            <person name="Arnold G.J."/>
            <person name="Basu M.K."/>
            <person name="Bauer D.J."/>
            <person name="Caceres C.E."/>
            <person name="Carmel L."/>
            <person name="Casola C."/>
            <person name="Choi J.H."/>
            <person name="Detter J.C."/>
            <person name="Dong Q."/>
            <person name="Dusheyko S."/>
            <person name="Eads B.D."/>
            <person name="Frohlich T."/>
            <person name="Geiler-Samerotte K.A."/>
            <person name="Gerlach D."/>
            <person name="Hatcher P."/>
            <person name="Jogdeo S."/>
            <person name="Krijgsveld J."/>
            <person name="Kriventseva E.V."/>
            <person name="Kultz D."/>
            <person name="Laforsch C."/>
            <person name="Lindquist E."/>
            <person name="Lopez J."/>
            <person name="Manak J.R."/>
            <person name="Muller J."/>
            <person name="Pangilinan J."/>
            <person name="Patwardhan R.P."/>
            <person name="Pitluck S."/>
            <person name="Pritham E.J."/>
            <person name="Rechtsteiner A."/>
            <person name="Rho M."/>
            <person name="Rogozin I.B."/>
            <person name="Sakarya O."/>
            <person name="Salamov A."/>
            <person name="Schaack S."/>
            <person name="Shapiro H."/>
            <person name="Shiga Y."/>
            <person name="Skalitzky C."/>
            <person name="Smith Z."/>
            <person name="Souvorov A."/>
            <person name="Sung W."/>
            <person name="Tang Z."/>
            <person name="Tsuchiya D."/>
            <person name="Tu H."/>
            <person name="Vos H."/>
            <person name="Wang M."/>
            <person name="Wolf Y.I."/>
            <person name="Yamagata H."/>
            <person name="Yamada T."/>
            <person name="Ye Y."/>
            <person name="Shaw J.R."/>
            <person name="Andrews J."/>
            <person name="Crease T.J."/>
            <person name="Tang H."/>
            <person name="Lucas S.M."/>
            <person name="Robertson H.M."/>
            <person name="Bork P."/>
            <person name="Koonin E.V."/>
            <person name="Zdobnov E.M."/>
            <person name="Grigoriev I.V."/>
            <person name="Lynch M."/>
            <person name="Boore J.L."/>
        </authorList>
    </citation>
    <scope>NUCLEOTIDE SEQUENCE [LARGE SCALE GENOMIC DNA]</scope>
</reference>
<dbReference type="InParanoid" id="E9H608"/>
<dbReference type="KEGG" id="dpx:DAPPUDRAFT_325870"/>